<evidence type="ECO:0000313" key="5">
    <source>
        <dbReference type="EMBL" id="KAK2175753.1"/>
    </source>
</evidence>
<evidence type="ECO:0000256" key="1">
    <source>
        <dbReference type="ARBA" id="ARBA00007228"/>
    </source>
</evidence>
<dbReference type="InterPro" id="IPR051259">
    <property type="entry name" value="rRNA_Methyltransferase"/>
</dbReference>
<dbReference type="CDD" id="cd18106">
    <property type="entry name" value="SpoU-like_RNMTL1"/>
    <property type="match status" value="1"/>
</dbReference>
<keyword evidence="6" id="KW-1185">Reference proteome</keyword>
<evidence type="ECO:0000313" key="6">
    <source>
        <dbReference type="Proteomes" id="UP001209878"/>
    </source>
</evidence>
<dbReference type="GO" id="GO:0032259">
    <property type="term" value="P:methylation"/>
    <property type="evidence" value="ECO:0007669"/>
    <property type="project" value="UniProtKB-KW"/>
</dbReference>
<reference evidence="5" key="1">
    <citation type="journal article" date="2023" name="Mol. Biol. Evol.">
        <title>Third-Generation Sequencing Reveals the Adaptive Role of the Epigenome in Three Deep-Sea Polychaetes.</title>
        <authorList>
            <person name="Perez M."/>
            <person name="Aroh O."/>
            <person name="Sun Y."/>
            <person name="Lan Y."/>
            <person name="Juniper S.K."/>
            <person name="Young C.R."/>
            <person name="Angers B."/>
            <person name="Qian P.Y."/>
        </authorList>
    </citation>
    <scope>NUCLEOTIDE SEQUENCE</scope>
    <source>
        <strain evidence="5">R07B-5</strain>
    </source>
</reference>
<organism evidence="5 6">
    <name type="scientific">Ridgeia piscesae</name>
    <name type="common">Tubeworm</name>
    <dbReference type="NCBI Taxonomy" id="27915"/>
    <lineage>
        <taxon>Eukaryota</taxon>
        <taxon>Metazoa</taxon>
        <taxon>Spiralia</taxon>
        <taxon>Lophotrochozoa</taxon>
        <taxon>Annelida</taxon>
        <taxon>Polychaeta</taxon>
        <taxon>Sedentaria</taxon>
        <taxon>Canalipalpata</taxon>
        <taxon>Sabellida</taxon>
        <taxon>Siboglinidae</taxon>
        <taxon>Ridgeia</taxon>
    </lineage>
</organism>
<dbReference type="EMBL" id="JAODUO010000710">
    <property type="protein sequence ID" value="KAK2175753.1"/>
    <property type="molecule type" value="Genomic_DNA"/>
</dbReference>
<evidence type="ECO:0000256" key="2">
    <source>
        <dbReference type="ARBA" id="ARBA00022603"/>
    </source>
</evidence>
<name>A0AAD9KS71_RIDPI</name>
<dbReference type="GO" id="GO:0003723">
    <property type="term" value="F:RNA binding"/>
    <property type="evidence" value="ECO:0007669"/>
    <property type="project" value="InterPro"/>
</dbReference>
<dbReference type="InterPro" id="IPR029064">
    <property type="entry name" value="Ribosomal_eL30-like_sf"/>
</dbReference>
<dbReference type="InterPro" id="IPR053888">
    <property type="entry name" value="MRM3-like_sub_bind"/>
</dbReference>
<dbReference type="SUPFAM" id="SSF75217">
    <property type="entry name" value="alpha/beta knot"/>
    <property type="match status" value="2"/>
</dbReference>
<keyword evidence="3" id="KW-0808">Transferase</keyword>
<dbReference type="Proteomes" id="UP001209878">
    <property type="component" value="Unassembled WGS sequence"/>
</dbReference>
<dbReference type="GO" id="GO:0008173">
    <property type="term" value="F:RNA methyltransferase activity"/>
    <property type="evidence" value="ECO:0007669"/>
    <property type="project" value="InterPro"/>
</dbReference>
<dbReference type="Pfam" id="PF00588">
    <property type="entry name" value="SpoU_methylase"/>
    <property type="match status" value="2"/>
</dbReference>
<dbReference type="Gene3D" id="3.40.1280.10">
    <property type="match status" value="1"/>
</dbReference>
<comment type="caution">
    <text evidence="5">The sequence shown here is derived from an EMBL/GenBank/DDBJ whole genome shotgun (WGS) entry which is preliminary data.</text>
</comment>
<dbReference type="SMART" id="SM00967">
    <property type="entry name" value="SpoU_sub_bind"/>
    <property type="match status" value="1"/>
</dbReference>
<protein>
    <recommendedName>
        <fullName evidence="4">RNA 2-O ribose methyltransferase substrate binding domain-containing protein</fullName>
    </recommendedName>
</protein>
<feature type="domain" description="RNA 2-O ribose methyltransferase substrate binding" evidence="4">
    <location>
        <begin position="122"/>
        <end position="192"/>
    </location>
</feature>
<dbReference type="Gene3D" id="3.30.1330.30">
    <property type="match status" value="1"/>
</dbReference>
<evidence type="ECO:0000259" key="4">
    <source>
        <dbReference type="SMART" id="SM00967"/>
    </source>
</evidence>
<dbReference type="PANTHER" id="PTHR43191">
    <property type="entry name" value="RRNA METHYLTRANSFERASE 3"/>
    <property type="match status" value="1"/>
</dbReference>
<comment type="similarity">
    <text evidence="1">Belongs to the class IV-like SAM-binding methyltransferase superfamily. RNA methyltransferase TrmH family.</text>
</comment>
<gene>
    <name evidence="5" type="ORF">NP493_711g03112</name>
</gene>
<sequence length="428" mass="47732">MAASMVRHVFFVSQMNTTSDICYIAKSCAKIHIRRYARVLRRFPLKTLTQNEAENLAKGISVKSKVESAKLQYQQRHGDSDQQHADNLQIPFTKLHEGDERFGQVVSTAKSRMMREKKGLILLEGQRLISDAIDAGVHVKSLYFSKVETLQTIPWQQTQCNLYKVQQRQMKLWSDVVTPSGVMAVCQMPKVGDFKSEIEPLPITLICDNVRDPGNMGTLLRSAAAVGCQKVLVTKGCVDIWEPKVLRAGAGAHFRLHLINNLKWELIGNYLSHDSHVYLADNAAVSDSPAPTQRVMEKITSVDPSGTYTEVDEETNETYQVDPSYLDTATVEMFTKAPLPRQCYSDVDYTHGSEVVVVVGGETEGLGGPSHKLAFERNGDCVNIPMTVGVESLNSAVAASVILFEVKRQLTREYAQRTDDNSRQQYSS</sequence>
<dbReference type="InterPro" id="IPR029026">
    <property type="entry name" value="tRNA_m1G_MTases_N"/>
</dbReference>
<dbReference type="GO" id="GO:0005737">
    <property type="term" value="C:cytoplasm"/>
    <property type="evidence" value="ECO:0007669"/>
    <property type="project" value="UniProtKB-ARBA"/>
</dbReference>
<dbReference type="InterPro" id="IPR029028">
    <property type="entry name" value="Alpha/beta_knot_MTases"/>
</dbReference>
<dbReference type="SUPFAM" id="SSF55315">
    <property type="entry name" value="L30e-like"/>
    <property type="match status" value="1"/>
</dbReference>
<proteinExistence type="inferred from homology"/>
<dbReference type="GO" id="GO:0006396">
    <property type="term" value="P:RNA processing"/>
    <property type="evidence" value="ECO:0007669"/>
    <property type="project" value="InterPro"/>
</dbReference>
<dbReference type="Pfam" id="PF22435">
    <property type="entry name" value="MRM3-like_sub_bind"/>
    <property type="match status" value="1"/>
</dbReference>
<dbReference type="InterPro" id="IPR013123">
    <property type="entry name" value="SpoU_subst-bd"/>
</dbReference>
<evidence type="ECO:0000256" key="3">
    <source>
        <dbReference type="ARBA" id="ARBA00022679"/>
    </source>
</evidence>
<keyword evidence="2" id="KW-0489">Methyltransferase</keyword>
<accession>A0AAD9KS71</accession>
<dbReference type="PANTHER" id="PTHR43191:SF2">
    <property type="entry name" value="RRNA METHYLTRANSFERASE 3, MITOCHONDRIAL"/>
    <property type="match status" value="1"/>
</dbReference>
<dbReference type="AlphaFoldDB" id="A0AAD9KS71"/>
<dbReference type="InterPro" id="IPR001537">
    <property type="entry name" value="SpoU_MeTrfase"/>
</dbReference>